<feature type="transmembrane region" description="Helical" evidence="6">
    <location>
        <begin position="167"/>
        <end position="188"/>
    </location>
</feature>
<dbReference type="AlphaFoldDB" id="A0A1B6NST2"/>
<keyword evidence="3 6" id="KW-0812">Transmembrane</keyword>
<evidence type="ECO:0000256" key="4">
    <source>
        <dbReference type="ARBA" id="ARBA00022989"/>
    </source>
</evidence>
<evidence type="ECO:0008006" key="8">
    <source>
        <dbReference type="Google" id="ProtNLM"/>
    </source>
</evidence>
<proteinExistence type="predicted"/>
<feature type="transmembrane region" description="Helical" evidence="6">
    <location>
        <begin position="135"/>
        <end position="155"/>
    </location>
</feature>
<protein>
    <recommendedName>
        <fullName evidence="8">ATP synthase F0 subunit A</fullName>
    </recommendedName>
</protein>
<evidence type="ECO:0000256" key="6">
    <source>
        <dbReference type="SAM" id="Phobius"/>
    </source>
</evidence>
<dbReference type="PANTHER" id="PTHR40043:SF1">
    <property type="entry name" value="UPF0719 INNER MEMBRANE PROTEIN YJFL"/>
    <property type="match status" value="1"/>
</dbReference>
<feature type="transmembrane region" description="Helical" evidence="6">
    <location>
        <begin position="94"/>
        <end position="114"/>
    </location>
</feature>
<feature type="transmembrane region" description="Helical" evidence="6">
    <location>
        <begin position="22"/>
        <end position="40"/>
    </location>
</feature>
<evidence type="ECO:0000313" key="7">
    <source>
        <dbReference type="EMBL" id="KTF06381.1"/>
    </source>
</evidence>
<evidence type="ECO:0000256" key="5">
    <source>
        <dbReference type="ARBA" id="ARBA00023136"/>
    </source>
</evidence>
<feature type="transmembrane region" description="Helical" evidence="6">
    <location>
        <begin position="245"/>
        <end position="265"/>
    </location>
</feature>
<comment type="subcellular location">
    <subcellularLocation>
        <location evidence="1">Cell membrane</location>
        <topology evidence="1">Multi-pass membrane protein</topology>
    </subcellularLocation>
</comment>
<dbReference type="InterPro" id="IPR007140">
    <property type="entry name" value="DUF350"/>
</dbReference>
<reference evidence="7" key="1">
    <citation type="submission" date="2013-11" db="EMBL/GenBank/DDBJ databases">
        <title>Microbial diversity, functional groups and degradation webs in Northern and Southern Mediterranean and Red Sea marine crude oil polluted sites.</title>
        <authorList>
            <person name="Daffonchio D."/>
            <person name="Mapelli F."/>
            <person name="Ferrer M."/>
            <person name="Richter M."/>
            <person name="Cherif A."/>
            <person name="Malkawi H.I."/>
            <person name="Yakimov M.M."/>
            <person name="Abdel-Fattah Y.R."/>
            <person name="Blaghen M."/>
            <person name="Golyshin P.N."/>
            <person name="Kalogerakis N."/>
            <person name="Boon N."/>
            <person name="Magagnini M."/>
            <person name="Fava F."/>
        </authorList>
    </citation>
    <scope>NUCLEOTIDE SEQUENCE</scope>
</reference>
<sequence>MCSRSKDNVEALVKLVPLTQELLIYLAMDVAIALVLLMIMKWLTGAFRKYSVTEELGVKDNFAFGISIAGGMLSLCIVLSSVVGRHIGVGYKEAAIGMVTFGIVGIILVKFGRFAHDKLVLNKVDTHAMIAERSVSVALVDAASLVASAIVLRNIMVWVDGSDMNAIIAIVTGFTVVLTMLLVMTRILEFRYARDNQNDSFQGALEKGQLALAIEHTGNLLGTAMIVSAAKNLLIYNPSGYVSNITGWLIVSVGLAIALHILVLASKKIILFGMNFRQEVDQQHNVGVAALGFTLSIGNAMIINGVLGG</sequence>
<evidence type="ECO:0000256" key="2">
    <source>
        <dbReference type="ARBA" id="ARBA00022475"/>
    </source>
</evidence>
<evidence type="ECO:0000256" key="1">
    <source>
        <dbReference type="ARBA" id="ARBA00004651"/>
    </source>
</evidence>
<dbReference type="EMBL" id="AYSL01001187">
    <property type="protein sequence ID" value="KTF06381.1"/>
    <property type="molecule type" value="Genomic_DNA"/>
</dbReference>
<evidence type="ECO:0000256" key="3">
    <source>
        <dbReference type="ARBA" id="ARBA00022692"/>
    </source>
</evidence>
<feature type="transmembrane region" description="Helical" evidence="6">
    <location>
        <begin position="286"/>
        <end position="307"/>
    </location>
</feature>
<dbReference type="GO" id="GO:0005886">
    <property type="term" value="C:plasma membrane"/>
    <property type="evidence" value="ECO:0007669"/>
    <property type="project" value="UniProtKB-SubCell"/>
</dbReference>
<feature type="transmembrane region" description="Helical" evidence="6">
    <location>
        <begin position="209"/>
        <end position="230"/>
    </location>
</feature>
<comment type="caution">
    <text evidence="7">The sequence shown here is derived from an EMBL/GenBank/DDBJ whole genome shotgun (WGS) entry which is preliminary data.</text>
</comment>
<dbReference type="Pfam" id="PF03994">
    <property type="entry name" value="DUF350"/>
    <property type="match status" value="2"/>
</dbReference>
<gene>
    <name evidence="7" type="ORF">MGSAQ_002121</name>
</gene>
<keyword evidence="5 6" id="KW-0472">Membrane</keyword>
<organism evidence="7">
    <name type="scientific">marine sediment metagenome</name>
    <dbReference type="NCBI Taxonomy" id="412755"/>
    <lineage>
        <taxon>unclassified sequences</taxon>
        <taxon>metagenomes</taxon>
        <taxon>ecological metagenomes</taxon>
    </lineage>
</organism>
<dbReference type="PANTHER" id="PTHR40043">
    <property type="entry name" value="UPF0719 INNER MEMBRANE PROTEIN YJFL"/>
    <property type="match status" value="1"/>
</dbReference>
<feature type="transmembrane region" description="Helical" evidence="6">
    <location>
        <begin position="61"/>
        <end position="82"/>
    </location>
</feature>
<accession>A0A1B6NST2</accession>
<keyword evidence="2" id="KW-1003">Cell membrane</keyword>
<keyword evidence="4 6" id="KW-1133">Transmembrane helix</keyword>
<name>A0A1B6NST2_9ZZZZ</name>